<dbReference type="Proteomes" id="UP000007752">
    <property type="component" value="Chromosome 5"/>
</dbReference>
<reference evidence="2" key="1">
    <citation type="journal article" date="2005" name="PLoS Biol.">
        <title>The genomes of Oryza sativa: a history of duplications.</title>
        <authorList>
            <person name="Yu J."/>
            <person name="Wang J."/>
            <person name="Lin W."/>
            <person name="Li S."/>
            <person name="Li H."/>
            <person name="Zhou J."/>
            <person name="Ni P."/>
            <person name="Dong W."/>
            <person name="Hu S."/>
            <person name="Zeng C."/>
            <person name="Zhang J."/>
            <person name="Zhang Y."/>
            <person name="Li R."/>
            <person name="Xu Z."/>
            <person name="Li S."/>
            <person name="Li X."/>
            <person name="Zheng H."/>
            <person name="Cong L."/>
            <person name="Lin L."/>
            <person name="Yin J."/>
            <person name="Geng J."/>
            <person name="Li G."/>
            <person name="Shi J."/>
            <person name="Liu J."/>
            <person name="Lv H."/>
            <person name="Li J."/>
            <person name="Wang J."/>
            <person name="Deng Y."/>
            <person name="Ran L."/>
            <person name="Shi X."/>
            <person name="Wang X."/>
            <person name="Wu Q."/>
            <person name="Li C."/>
            <person name="Ren X."/>
            <person name="Wang J."/>
            <person name="Wang X."/>
            <person name="Li D."/>
            <person name="Liu D."/>
            <person name="Zhang X."/>
            <person name="Ji Z."/>
            <person name="Zhao W."/>
            <person name="Sun Y."/>
            <person name="Zhang Z."/>
            <person name="Bao J."/>
            <person name="Han Y."/>
            <person name="Dong L."/>
            <person name="Ji J."/>
            <person name="Chen P."/>
            <person name="Wu S."/>
            <person name="Liu J."/>
            <person name="Xiao Y."/>
            <person name="Bu D."/>
            <person name="Tan J."/>
            <person name="Yang L."/>
            <person name="Ye C."/>
            <person name="Zhang J."/>
            <person name="Xu J."/>
            <person name="Zhou Y."/>
            <person name="Yu Y."/>
            <person name="Zhang B."/>
            <person name="Zhuang S."/>
            <person name="Wei H."/>
            <person name="Liu B."/>
            <person name="Lei M."/>
            <person name="Yu H."/>
            <person name="Li Y."/>
            <person name="Xu H."/>
            <person name="Wei S."/>
            <person name="He X."/>
            <person name="Fang L."/>
            <person name="Zhang Z."/>
            <person name="Zhang Y."/>
            <person name="Huang X."/>
            <person name="Su Z."/>
            <person name="Tong W."/>
            <person name="Li J."/>
            <person name="Tong Z."/>
            <person name="Li S."/>
            <person name="Ye J."/>
            <person name="Wang L."/>
            <person name="Fang L."/>
            <person name="Lei T."/>
            <person name="Chen C."/>
            <person name="Chen H."/>
            <person name="Xu Z."/>
            <person name="Li H."/>
            <person name="Huang H."/>
            <person name="Zhang F."/>
            <person name="Xu H."/>
            <person name="Li N."/>
            <person name="Zhao C."/>
            <person name="Li S."/>
            <person name="Dong L."/>
            <person name="Huang Y."/>
            <person name="Li L."/>
            <person name="Xi Y."/>
            <person name="Qi Q."/>
            <person name="Li W."/>
            <person name="Zhang B."/>
            <person name="Hu W."/>
            <person name="Zhang Y."/>
            <person name="Tian X."/>
            <person name="Jiao Y."/>
            <person name="Liang X."/>
            <person name="Jin J."/>
            <person name="Gao L."/>
            <person name="Zheng W."/>
            <person name="Hao B."/>
            <person name="Liu S."/>
            <person name="Wang W."/>
            <person name="Yuan L."/>
            <person name="Cao M."/>
            <person name="McDermott J."/>
            <person name="Samudrala R."/>
            <person name="Wang J."/>
            <person name="Wong G.K."/>
            <person name="Yang H."/>
        </authorList>
    </citation>
    <scope>NUCLEOTIDE SEQUENCE [LARGE SCALE GENOMIC DNA]</scope>
</reference>
<sequence>MGPAVEARLAIGTMSAPLRRCQDAGGRSWWPPLPPHTRATRNRQWAHPPPASIAAPAPRLRHALVARLRPPSPASHSLPCAGEGTPVPTSPRQLAVVIRLGGRRIWPRGT</sequence>
<reference evidence="2" key="2">
    <citation type="submission" date="2008-12" db="EMBL/GenBank/DDBJ databases">
        <title>Improved gene annotation of the rice (Oryza sativa) genomes.</title>
        <authorList>
            <person name="Wang J."/>
            <person name="Li R."/>
            <person name="Fan W."/>
            <person name="Huang Q."/>
            <person name="Zhang J."/>
            <person name="Zhou Y."/>
            <person name="Hu Y."/>
            <person name="Zi S."/>
            <person name="Li J."/>
            <person name="Ni P."/>
            <person name="Zheng H."/>
            <person name="Zhang Y."/>
            <person name="Zhao M."/>
            <person name="Hao Q."/>
            <person name="McDermott J."/>
            <person name="Samudrala R."/>
            <person name="Kristiansen K."/>
            <person name="Wong G.K.-S."/>
        </authorList>
    </citation>
    <scope>NUCLEOTIDE SEQUENCE</scope>
</reference>
<protein>
    <submittedName>
        <fullName evidence="2">Uncharacterized protein</fullName>
    </submittedName>
</protein>
<evidence type="ECO:0000313" key="2">
    <source>
        <dbReference type="EMBL" id="EEE63205.1"/>
    </source>
</evidence>
<evidence type="ECO:0000256" key="1">
    <source>
        <dbReference type="SAM" id="MobiDB-lite"/>
    </source>
</evidence>
<organism evidence="2">
    <name type="scientific">Oryza sativa subsp. japonica</name>
    <name type="common">Rice</name>
    <dbReference type="NCBI Taxonomy" id="39947"/>
    <lineage>
        <taxon>Eukaryota</taxon>
        <taxon>Viridiplantae</taxon>
        <taxon>Streptophyta</taxon>
        <taxon>Embryophyta</taxon>
        <taxon>Tracheophyta</taxon>
        <taxon>Spermatophyta</taxon>
        <taxon>Magnoliopsida</taxon>
        <taxon>Liliopsida</taxon>
        <taxon>Poales</taxon>
        <taxon>Poaceae</taxon>
        <taxon>BOP clade</taxon>
        <taxon>Oryzoideae</taxon>
        <taxon>Oryzeae</taxon>
        <taxon>Oryzinae</taxon>
        <taxon>Oryza</taxon>
        <taxon>Oryza sativa</taxon>
    </lineage>
</organism>
<proteinExistence type="predicted"/>
<feature type="region of interest" description="Disordered" evidence="1">
    <location>
        <begin position="22"/>
        <end position="54"/>
    </location>
</feature>
<name>A0A8J8Y0L1_ORYSJ</name>
<dbReference type="EMBL" id="CM000142">
    <property type="protein sequence ID" value="EEE63205.1"/>
    <property type="molecule type" value="Genomic_DNA"/>
</dbReference>
<dbReference type="AlphaFoldDB" id="A0A8J8Y0L1"/>
<gene>
    <name evidence="2" type="ORF">OsJ_18015</name>
</gene>
<accession>A0A8J8Y0L1</accession>
<feature type="region of interest" description="Disordered" evidence="1">
    <location>
        <begin position="69"/>
        <end position="89"/>
    </location>
</feature>